<proteinExistence type="predicted"/>
<evidence type="ECO:0000313" key="2">
    <source>
        <dbReference type="Proteomes" id="UP000215590"/>
    </source>
</evidence>
<evidence type="ECO:0000313" key="1">
    <source>
        <dbReference type="EMBL" id="OYR19878.1"/>
    </source>
</evidence>
<name>A0A256FYM7_9HYPH</name>
<sequence>MKENLNEQVRDPTIPLPSSMKRKRQEFVIPHQFAIKLLFARNKSVKD</sequence>
<keyword evidence="2" id="KW-1185">Reference proteome</keyword>
<protein>
    <submittedName>
        <fullName evidence="1">Uncharacterized protein</fullName>
    </submittedName>
</protein>
<accession>A0A256FYM7</accession>
<gene>
    <name evidence="1" type="ORF">CEV31_1297</name>
</gene>
<dbReference type="Proteomes" id="UP000215590">
    <property type="component" value="Unassembled WGS sequence"/>
</dbReference>
<comment type="caution">
    <text evidence="1">The sequence shown here is derived from an EMBL/GenBank/DDBJ whole genome shotgun (WGS) entry which is preliminary data.</text>
</comment>
<dbReference type="EMBL" id="NNRJ01000015">
    <property type="protein sequence ID" value="OYR19878.1"/>
    <property type="molecule type" value="Genomic_DNA"/>
</dbReference>
<reference evidence="1 2" key="1">
    <citation type="submission" date="2017-07" db="EMBL/GenBank/DDBJ databases">
        <title>Phylogenetic study on the rhizospheric bacterium Ochrobactrum sp. A44.</title>
        <authorList>
            <person name="Krzyzanowska D.M."/>
            <person name="Ossowicki A."/>
            <person name="Rajewska M."/>
            <person name="Maciag T."/>
            <person name="Kaczynski Z."/>
            <person name="Czerwicka M."/>
            <person name="Jafra S."/>
        </authorList>
    </citation>
    <scope>NUCLEOTIDE SEQUENCE [LARGE SCALE GENOMIC DNA]</scope>
    <source>
        <strain evidence="1 2">DSM 7216</strain>
    </source>
</reference>
<organism evidence="1 2">
    <name type="scientific">Brucella thiophenivorans</name>
    <dbReference type="NCBI Taxonomy" id="571255"/>
    <lineage>
        <taxon>Bacteria</taxon>
        <taxon>Pseudomonadati</taxon>
        <taxon>Pseudomonadota</taxon>
        <taxon>Alphaproteobacteria</taxon>
        <taxon>Hyphomicrobiales</taxon>
        <taxon>Brucellaceae</taxon>
        <taxon>Brucella/Ochrobactrum group</taxon>
        <taxon>Brucella</taxon>
    </lineage>
</organism>
<dbReference type="AlphaFoldDB" id="A0A256FYM7"/>